<dbReference type="Pfam" id="PF02746">
    <property type="entry name" value="MR_MLE_N"/>
    <property type="match status" value="1"/>
</dbReference>
<evidence type="ECO:0000256" key="4">
    <source>
        <dbReference type="ARBA" id="ARBA00023235"/>
    </source>
</evidence>
<dbReference type="Gene3D" id="3.30.390.10">
    <property type="entry name" value="Enolase-like, N-terminal domain"/>
    <property type="match status" value="1"/>
</dbReference>
<dbReference type="SUPFAM" id="SSF54826">
    <property type="entry name" value="Enolase N-terminal domain-like"/>
    <property type="match status" value="1"/>
</dbReference>
<evidence type="ECO:0000256" key="5">
    <source>
        <dbReference type="RuleBase" id="RU366006"/>
    </source>
</evidence>
<keyword evidence="3 5" id="KW-0460">Magnesium</keyword>
<reference evidence="7 8" key="1">
    <citation type="submission" date="2023-06" db="EMBL/GenBank/DDBJ databases">
        <title>Pelomonas sp. PFR6 16S ribosomal RNA gene Genome sequencing and assembly.</title>
        <authorList>
            <person name="Woo H."/>
        </authorList>
    </citation>
    <scope>NUCLEOTIDE SEQUENCE [LARGE SCALE GENOMIC DNA]</scope>
    <source>
        <strain evidence="7 8">PFR6</strain>
    </source>
</reference>
<feature type="domain" description="Mandelate racemase/muconate lactonizing enzyme C-terminal" evidence="6">
    <location>
        <begin position="135"/>
        <end position="228"/>
    </location>
</feature>
<proteinExistence type="inferred from homology"/>
<dbReference type="EC" id="5.1.1.-" evidence="5"/>
<keyword evidence="2 5" id="KW-0479">Metal-binding</keyword>
<dbReference type="InterPro" id="IPR029017">
    <property type="entry name" value="Enolase-like_N"/>
</dbReference>
<evidence type="ECO:0000256" key="1">
    <source>
        <dbReference type="ARBA" id="ARBA00008031"/>
    </source>
</evidence>
<comment type="caution">
    <text evidence="7">The sequence shown here is derived from an EMBL/GenBank/DDBJ whole genome shotgun (WGS) entry which is preliminary data.</text>
</comment>
<gene>
    <name evidence="7" type="ORF">QWJ38_17690</name>
</gene>
<comment type="cofactor">
    <cofactor evidence="5">
        <name>Mg(2+)</name>
        <dbReference type="ChEBI" id="CHEBI:18420"/>
    </cofactor>
    <text evidence="5">Binds 1 Mg(2+) ion per subunit.</text>
</comment>
<dbReference type="SFLD" id="SFLDG00180">
    <property type="entry name" value="muconate_cycloisomerase"/>
    <property type="match status" value="1"/>
</dbReference>
<name>A0ABT8DY45_9BURK</name>
<evidence type="ECO:0000313" key="8">
    <source>
        <dbReference type="Proteomes" id="UP001228044"/>
    </source>
</evidence>
<dbReference type="Proteomes" id="UP001228044">
    <property type="component" value="Unassembled WGS sequence"/>
</dbReference>
<dbReference type="RefSeq" id="WP_290360442.1">
    <property type="nucleotide sequence ID" value="NZ_JAUHHC010000005.1"/>
</dbReference>
<keyword evidence="8" id="KW-1185">Reference proteome</keyword>
<dbReference type="Gene3D" id="3.20.20.120">
    <property type="entry name" value="Enolase-like C-terminal domain"/>
    <property type="match status" value="1"/>
</dbReference>
<dbReference type="InterPro" id="IPR013342">
    <property type="entry name" value="Mandelate_racemase_C"/>
</dbReference>
<organism evidence="7 8">
    <name type="scientific">Roseateles violae</name>
    <dbReference type="NCBI Taxonomy" id="3058042"/>
    <lineage>
        <taxon>Bacteria</taxon>
        <taxon>Pseudomonadati</taxon>
        <taxon>Pseudomonadota</taxon>
        <taxon>Betaproteobacteria</taxon>
        <taxon>Burkholderiales</taxon>
        <taxon>Sphaerotilaceae</taxon>
        <taxon>Roseateles</taxon>
    </lineage>
</organism>
<dbReference type="InterPro" id="IPR034603">
    <property type="entry name" value="Dipeptide_epimerase"/>
</dbReference>
<accession>A0ABT8DY45</accession>
<dbReference type="CDD" id="cd03319">
    <property type="entry name" value="L-Ala-DL-Glu_epimerase"/>
    <property type="match status" value="1"/>
</dbReference>
<evidence type="ECO:0000313" key="7">
    <source>
        <dbReference type="EMBL" id="MDN3922127.1"/>
    </source>
</evidence>
<dbReference type="SMART" id="SM00922">
    <property type="entry name" value="MR_MLE"/>
    <property type="match status" value="1"/>
</dbReference>
<dbReference type="PANTHER" id="PTHR48073:SF2">
    <property type="entry name" value="O-SUCCINYLBENZOATE SYNTHASE"/>
    <property type="match status" value="1"/>
</dbReference>
<dbReference type="SFLD" id="SFLDS00001">
    <property type="entry name" value="Enolase"/>
    <property type="match status" value="1"/>
</dbReference>
<evidence type="ECO:0000256" key="3">
    <source>
        <dbReference type="ARBA" id="ARBA00022842"/>
    </source>
</evidence>
<dbReference type="PANTHER" id="PTHR48073">
    <property type="entry name" value="O-SUCCINYLBENZOATE SYNTHASE-RELATED"/>
    <property type="match status" value="1"/>
</dbReference>
<evidence type="ECO:0000256" key="2">
    <source>
        <dbReference type="ARBA" id="ARBA00022723"/>
    </source>
</evidence>
<keyword evidence="4 5" id="KW-0413">Isomerase</keyword>
<dbReference type="EMBL" id="JAUHHC010000005">
    <property type="protein sequence ID" value="MDN3922127.1"/>
    <property type="molecule type" value="Genomic_DNA"/>
</dbReference>
<protein>
    <recommendedName>
        <fullName evidence="5">Dipeptide epimerase</fullName>
        <ecNumber evidence="5">5.1.1.-</ecNumber>
    </recommendedName>
</protein>
<sequence length="336" mass="36036">MSLPLPLSLDYRLHDLTLAKPFHISGYTFRDVPVLDVSLRAGGLLGRGEAAGVYYSGDLPANMPAQLEAARPHIEAGLSRQALRELLPAGGARNALDCALWDLEARRAGCAVWQLAGLRRPQPLLTTMTLSADAPAEMAAGAQRFAGARALKLKLTGETELDIERVRAVRAARPEVWLSVDANQGFTPATIERLLPVLADCRVMVLEQPFSRGREQDMKLIDAPCETAADESCLSLAELERIAGLFDIVNIKLDKCGGLTEGLMIAERARALGIKVMVGCMPGTGLAMAPAFVLGQLCDVVDLDAPLAISNDCRPTVRYEDGRIDSPAELWGGQAA</sequence>
<dbReference type="InterPro" id="IPR036849">
    <property type="entry name" value="Enolase-like_C_sf"/>
</dbReference>
<dbReference type="InterPro" id="IPR013341">
    <property type="entry name" value="Mandelate_racemase_N_dom"/>
</dbReference>
<dbReference type="SUPFAM" id="SSF51604">
    <property type="entry name" value="Enolase C-terminal domain-like"/>
    <property type="match status" value="1"/>
</dbReference>
<dbReference type="Pfam" id="PF13378">
    <property type="entry name" value="MR_MLE_C"/>
    <property type="match status" value="1"/>
</dbReference>
<evidence type="ECO:0000259" key="6">
    <source>
        <dbReference type="SMART" id="SM00922"/>
    </source>
</evidence>
<comment type="similarity">
    <text evidence="1 5">Belongs to the mandelate racemase/muconate lactonizing enzyme family.</text>
</comment>
<dbReference type="InterPro" id="IPR029065">
    <property type="entry name" value="Enolase_C-like"/>
</dbReference>